<reference evidence="3 4" key="1">
    <citation type="submission" date="2020-01" db="EMBL/GenBank/DDBJ databases">
        <authorList>
            <person name="Kim M."/>
        </authorList>
    </citation>
    <scope>NUCLEOTIDE SEQUENCE [LARGE SCALE GENOMIC DNA]</scope>
    <source>
        <strain evidence="3 4">BT10</strain>
    </source>
</reference>
<dbReference type="RefSeq" id="WP_160692897.1">
    <property type="nucleotide sequence ID" value="NZ_CP047897.1"/>
</dbReference>
<evidence type="ECO:0000313" key="3">
    <source>
        <dbReference type="EMBL" id="QHL88467.1"/>
    </source>
</evidence>
<dbReference type="AlphaFoldDB" id="A0A6P1P244"/>
<keyword evidence="3" id="KW-0482">Metalloprotease</keyword>
<dbReference type="Proteomes" id="UP000464214">
    <property type="component" value="Chromosome"/>
</dbReference>
<evidence type="ECO:0000313" key="4">
    <source>
        <dbReference type="Proteomes" id="UP000464214"/>
    </source>
</evidence>
<accession>A0A6P1P244</accession>
<proteinExistence type="predicted"/>
<feature type="transmembrane region" description="Helical" evidence="1">
    <location>
        <begin position="16"/>
        <end position="37"/>
    </location>
</feature>
<dbReference type="Pfam" id="PF02517">
    <property type="entry name" value="Rce1-like"/>
    <property type="match status" value="1"/>
</dbReference>
<dbReference type="GO" id="GO:0080120">
    <property type="term" value="P:CAAX-box protein maturation"/>
    <property type="evidence" value="ECO:0007669"/>
    <property type="project" value="UniProtKB-ARBA"/>
</dbReference>
<evidence type="ECO:0000259" key="2">
    <source>
        <dbReference type="Pfam" id="PF02517"/>
    </source>
</evidence>
<feature type="transmembrane region" description="Helical" evidence="1">
    <location>
        <begin position="91"/>
        <end position="108"/>
    </location>
</feature>
<feature type="transmembrane region" description="Helical" evidence="1">
    <location>
        <begin position="252"/>
        <end position="268"/>
    </location>
</feature>
<name>A0A6P1P244_9BACT</name>
<keyword evidence="1" id="KW-0812">Transmembrane</keyword>
<dbReference type="InterPro" id="IPR003675">
    <property type="entry name" value="Rce1/LyrA-like_dom"/>
</dbReference>
<dbReference type="KEGG" id="nib:GU926_13900"/>
<dbReference type="GO" id="GO:0008237">
    <property type="term" value="F:metallopeptidase activity"/>
    <property type="evidence" value="ECO:0007669"/>
    <property type="project" value="UniProtKB-KW"/>
</dbReference>
<feature type="transmembrane region" description="Helical" evidence="1">
    <location>
        <begin position="202"/>
        <end position="222"/>
    </location>
</feature>
<keyword evidence="1" id="KW-1133">Transmembrane helix</keyword>
<gene>
    <name evidence="3" type="ORF">GU926_13900</name>
</gene>
<dbReference type="EMBL" id="CP047897">
    <property type="protein sequence ID" value="QHL88467.1"/>
    <property type="molecule type" value="Genomic_DNA"/>
</dbReference>
<feature type="transmembrane region" description="Helical" evidence="1">
    <location>
        <begin position="128"/>
        <end position="150"/>
    </location>
</feature>
<dbReference type="GO" id="GO:0004175">
    <property type="term" value="F:endopeptidase activity"/>
    <property type="evidence" value="ECO:0007669"/>
    <property type="project" value="UniProtKB-ARBA"/>
</dbReference>
<feature type="transmembrane region" description="Helical" evidence="1">
    <location>
        <begin position="171"/>
        <end position="190"/>
    </location>
</feature>
<sequence length="279" mass="31797">MNKLFLFLESTPQSKAWVLLGVIFSMAFIPLLANLVFEVEAWKGLLENQGYLLGWGLIVYLLWTALLLFFKRKDSLQWSHLSLQKAEIKKGLIWGCAAYLIVQAVLWLKLVSSGQSLTLTTHFSSFEGFSKAIGIFVFNIIIGAFLEEVLNRAYLLPQFYLLLKKVVKFKPIALLLALVITQLAFAVSHLPRDLFRYDVTSLDALLSTQGNLFWSGIIYAVLYLRTRNILFVSIFHALANFQLAVLASDVSMLLYNSIAFYMMALIWRKPKETLEPAWV</sequence>
<organism evidence="3 4">
    <name type="scientific">Nibribacter ruber</name>
    <dbReference type="NCBI Taxonomy" id="2698458"/>
    <lineage>
        <taxon>Bacteria</taxon>
        <taxon>Pseudomonadati</taxon>
        <taxon>Bacteroidota</taxon>
        <taxon>Cytophagia</taxon>
        <taxon>Cytophagales</taxon>
        <taxon>Hymenobacteraceae</taxon>
        <taxon>Nibribacter</taxon>
    </lineage>
</organism>
<feature type="transmembrane region" description="Helical" evidence="1">
    <location>
        <begin position="49"/>
        <end position="70"/>
    </location>
</feature>
<dbReference type="GO" id="GO:0006508">
    <property type="term" value="P:proteolysis"/>
    <property type="evidence" value="ECO:0007669"/>
    <property type="project" value="UniProtKB-KW"/>
</dbReference>
<protein>
    <submittedName>
        <fullName evidence="3">CPBP family intramembrane metalloprotease</fullName>
    </submittedName>
</protein>
<keyword evidence="3" id="KW-0645">Protease</keyword>
<keyword evidence="4" id="KW-1185">Reference proteome</keyword>
<keyword evidence="3" id="KW-0378">Hydrolase</keyword>
<evidence type="ECO:0000256" key="1">
    <source>
        <dbReference type="SAM" id="Phobius"/>
    </source>
</evidence>
<feature type="domain" description="CAAX prenyl protease 2/Lysostaphin resistance protein A-like" evidence="2">
    <location>
        <begin position="132"/>
        <end position="241"/>
    </location>
</feature>
<keyword evidence="1" id="KW-0472">Membrane</keyword>